<feature type="domain" description="Methylated-DNA-[protein]-cysteine S-methyltransferase DNA binding" evidence="7">
    <location>
        <begin position="84"/>
        <end position="165"/>
    </location>
</feature>
<proteinExistence type="predicted"/>
<dbReference type="InterPro" id="IPR001497">
    <property type="entry name" value="MethylDNA_cys_MeTrfase_AS"/>
</dbReference>
<sequence length="172" mass="17949">MTFETAFGWCGLAWGRSGLLAVAFPQDARAAVRRRLAARAPGAAEDAAPPAPIRRLAGDIAAHLGGDLRALAEVDLDMTGLPAFDRAVYGEALAIPPGRTRTYGEIARALGDVAPARRVGQALGRNPFPLVVPCHRVVGADGTMTGFSAPGGAEAKRRLLRLEGALAPELFD</sequence>
<dbReference type="Pfam" id="PF01035">
    <property type="entry name" value="DNA_binding_1"/>
    <property type="match status" value="1"/>
</dbReference>
<keyword evidence="4" id="KW-0227">DNA damage</keyword>
<dbReference type="InterPro" id="IPR036388">
    <property type="entry name" value="WH-like_DNA-bd_sf"/>
</dbReference>
<dbReference type="EMBL" id="FZQA01000001">
    <property type="protein sequence ID" value="SNT67604.1"/>
    <property type="molecule type" value="Genomic_DNA"/>
</dbReference>
<evidence type="ECO:0000313" key="9">
    <source>
        <dbReference type="Proteomes" id="UP000198346"/>
    </source>
</evidence>
<dbReference type="InterPro" id="IPR036631">
    <property type="entry name" value="MGMT_N_sf"/>
</dbReference>
<evidence type="ECO:0000256" key="3">
    <source>
        <dbReference type="ARBA" id="ARBA00022679"/>
    </source>
</evidence>
<dbReference type="SUPFAM" id="SSF46767">
    <property type="entry name" value="Methylated DNA-protein cysteine methyltransferase, C-terminal domain"/>
    <property type="match status" value="1"/>
</dbReference>
<evidence type="ECO:0000256" key="6">
    <source>
        <dbReference type="ARBA" id="ARBA00049348"/>
    </source>
</evidence>
<dbReference type="Proteomes" id="UP000198346">
    <property type="component" value="Unassembled WGS sequence"/>
</dbReference>
<keyword evidence="2 8" id="KW-0489">Methyltransferase</keyword>
<dbReference type="SUPFAM" id="SSF53155">
    <property type="entry name" value="Methylated DNA-protein cysteine methyltransferase domain"/>
    <property type="match status" value="1"/>
</dbReference>
<keyword evidence="5" id="KW-0234">DNA repair</keyword>
<keyword evidence="9" id="KW-1185">Reference proteome</keyword>
<dbReference type="Gene3D" id="1.10.10.10">
    <property type="entry name" value="Winged helix-like DNA-binding domain superfamily/Winged helix DNA-binding domain"/>
    <property type="match status" value="1"/>
</dbReference>
<dbReference type="PANTHER" id="PTHR10815:SF5">
    <property type="entry name" value="METHYLATED-DNA--PROTEIN-CYSTEINE METHYLTRANSFERASE"/>
    <property type="match status" value="1"/>
</dbReference>
<evidence type="ECO:0000256" key="4">
    <source>
        <dbReference type="ARBA" id="ARBA00022763"/>
    </source>
</evidence>
<comment type="catalytic activity">
    <reaction evidence="1">
        <text>a 4-O-methyl-thymidine in DNA + L-cysteinyl-[protein] = a thymidine in DNA + S-methyl-L-cysteinyl-[protein]</text>
        <dbReference type="Rhea" id="RHEA:53428"/>
        <dbReference type="Rhea" id="RHEA-COMP:10131"/>
        <dbReference type="Rhea" id="RHEA-COMP:10132"/>
        <dbReference type="Rhea" id="RHEA-COMP:13555"/>
        <dbReference type="Rhea" id="RHEA-COMP:13556"/>
        <dbReference type="ChEBI" id="CHEBI:29950"/>
        <dbReference type="ChEBI" id="CHEBI:82612"/>
        <dbReference type="ChEBI" id="CHEBI:137386"/>
        <dbReference type="ChEBI" id="CHEBI:137387"/>
        <dbReference type="EC" id="2.1.1.63"/>
    </reaction>
</comment>
<comment type="catalytic activity">
    <reaction evidence="6">
        <text>a 6-O-methyl-2'-deoxyguanosine in DNA + L-cysteinyl-[protein] = S-methyl-L-cysteinyl-[protein] + a 2'-deoxyguanosine in DNA</text>
        <dbReference type="Rhea" id="RHEA:24000"/>
        <dbReference type="Rhea" id="RHEA-COMP:10131"/>
        <dbReference type="Rhea" id="RHEA-COMP:10132"/>
        <dbReference type="Rhea" id="RHEA-COMP:11367"/>
        <dbReference type="Rhea" id="RHEA-COMP:11368"/>
        <dbReference type="ChEBI" id="CHEBI:29950"/>
        <dbReference type="ChEBI" id="CHEBI:82612"/>
        <dbReference type="ChEBI" id="CHEBI:85445"/>
        <dbReference type="ChEBI" id="CHEBI:85448"/>
        <dbReference type="EC" id="2.1.1.63"/>
    </reaction>
</comment>
<dbReference type="GO" id="GO:0006281">
    <property type="term" value="P:DNA repair"/>
    <property type="evidence" value="ECO:0007669"/>
    <property type="project" value="UniProtKB-KW"/>
</dbReference>
<name>A0A239PKM3_9PROT</name>
<protein>
    <submittedName>
        <fullName evidence="8">Methylated-DNA-[protein]-cysteine S-methyltransferase</fullName>
    </submittedName>
</protein>
<dbReference type="InterPro" id="IPR036217">
    <property type="entry name" value="MethylDNA_cys_MeTrfase_DNAb"/>
</dbReference>
<evidence type="ECO:0000256" key="5">
    <source>
        <dbReference type="ARBA" id="ARBA00023204"/>
    </source>
</evidence>
<dbReference type="InterPro" id="IPR014048">
    <property type="entry name" value="MethylDNA_cys_MeTrfase_DNA-bd"/>
</dbReference>
<dbReference type="AlphaFoldDB" id="A0A239PKM3"/>
<reference evidence="8 9" key="1">
    <citation type="submission" date="2017-07" db="EMBL/GenBank/DDBJ databases">
        <authorList>
            <person name="Sun Z.S."/>
            <person name="Albrecht U."/>
            <person name="Echele G."/>
            <person name="Lee C.C."/>
        </authorList>
    </citation>
    <scope>NUCLEOTIDE SEQUENCE [LARGE SCALE GENOMIC DNA]</scope>
    <source>
        <strain evidence="8 9">CGMCC 1.12710</strain>
    </source>
</reference>
<dbReference type="PROSITE" id="PS00374">
    <property type="entry name" value="MGMT"/>
    <property type="match status" value="1"/>
</dbReference>
<keyword evidence="3 8" id="KW-0808">Transferase</keyword>
<evidence type="ECO:0000256" key="2">
    <source>
        <dbReference type="ARBA" id="ARBA00022603"/>
    </source>
</evidence>
<accession>A0A239PKM3</accession>
<organism evidence="8 9">
    <name type="scientific">Amphiplicatus metriothermophilus</name>
    <dbReference type="NCBI Taxonomy" id="1519374"/>
    <lineage>
        <taxon>Bacteria</taxon>
        <taxon>Pseudomonadati</taxon>
        <taxon>Pseudomonadota</taxon>
        <taxon>Alphaproteobacteria</taxon>
        <taxon>Parvularculales</taxon>
        <taxon>Parvularculaceae</taxon>
        <taxon>Amphiplicatus</taxon>
    </lineage>
</organism>
<dbReference type="PANTHER" id="PTHR10815">
    <property type="entry name" value="METHYLATED-DNA--PROTEIN-CYSTEINE METHYLTRANSFERASE"/>
    <property type="match status" value="1"/>
</dbReference>
<dbReference type="GO" id="GO:0032259">
    <property type="term" value="P:methylation"/>
    <property type="evidence" value="ECO:0007669"/>
    <property type="project" value="UniProtKB-KW"/>
</dbReference>
<dbReference type="GO" id="GO:0003908">
    <property type="term" value="F:methylated-DNA-[protein]-cysteine S-methyltransferase activity"/>
    <property type="evidence" value="ECO:0007669"/>
    <property type="project" value="UniProtKB-EC"/>
</dbReference>
<dbReference type="NCBIfam" id="TIGR00589">
    <property type="entry name" value="ogt"/>
    <property type="match status" value="1"/>
</dbReference>
<gene>
    <name evidence="8" type="ORF">SAMN06297382_0094</name>
</gene>
<evidence type="ECO:0000313" key="8">
    <source>
        <dbReference type="EMBL" id="SNT67604.1"/>
    </source>
</evidence>
<evidence type="ECO:0000259" key="7">
    <source>
        <dbReference type="Pfam" id="PF01035"/>
    </source>
</evidence>
<evidence type="ECO:0000256" key="1">
    <source>
        <dbReference type="ARBA" id="ARBA00001286"/>
    </source>
</evidence>
<dbReference type="CDD" id="cd06445">
    <property type="entry name" value="ATase"/>
    <property type="match status" value="1"/>
</dbReference>